<evidence type="ECO:0000313" key="3">
    <source>
        <dbReference type="EMBL" id="TID30890.1"/>
    </source>
</evidence>
<accession>A0A4V4NG71</accession>
<evidence type="ECO:0000256" key="1">
    <source>
        <dbReference type="SAM" id="MobiDB-lite"/>
    </source>
</evidence>
<name>A0A4V4NG71_9ASCO</name>
<feature type="non-terminal residue" evidence="3">
    <location>
        <position position="1185"/>
    </location>
</feature>
<gene>
    <name evidence="3" type="ORF">CANINC_000522</name>
</gene>
<evidence type="ECO:0008006" key="5">
    <source>
        <dbReference type="Google" id="ProtNLM"/>
    </source>
</evidence>
<feature type="region of interest" description="Disordered" evidence="1">
    <location>
        <begin position="1160"/>
        <end position="1185"/>
    </location>
</feature>
<evidence type="ECO:0000256" key="2">
    <source>
        <dbReference type="SAM" id="SignalP"/>
    </source>
</evidence>
<dbReference type="OrthoDB" id="4070698at2759"/>
<reference evidence="3 4" key="1">
    <citation type="journal article" date="2019" name="Front. Genet.">
        <title>Whole-Genome Sequencing of the Opportunistic Yeast Pathogen Candida inconspicua Uncovers Its Hybrid Origin.</title>
        <authorList>
            <person name="Mixao V."/>
            <person name="Hansen A.P."/>
            <person name="Saus E."/>
            <person name="Boekhout T."/>
            <person name="Lass-Florl C."/>
            <person name="Gabaldon T."/>
        </authorList>
    </citation>
    <scope>NUCLEOTIDE SEQUENCE [LARGE SCALE GENOMIC DNA]</scope>
    <source>
        <strain evidence="3 4">CBS 180</strain>
    </source>
</reference>
<protein>
    <recommendedName>
        <fullName evidence="5">Ig-like domain-containing protein</fullName>
    </recommendedName>
</protein>
<feature type="chain" id="PRO_5020455541" description="Ig-like domain-containing protein" evidence="2">
    <location>
        <begin position="23"/>
        <end position="1185"/>
    </location>
</feature>
<dbReference type="EMBL" id="SELW01000095">
    <property type="protein sequence ID" value="TID30890.1"/>
    <property type="molecule type" value="Genomic_DNA"/>
</dbReference>
<feature type="signal peptide" evidence="2">
    <location>
        <begin position="1"/>
        <end position="22"/>
    </location>
</feature>
<dbReference type="AlphaFoldDB" id="A0A4V4NG71"/>
<evidence type="ECO:0000313" key="4">
    <source>
        <dbReference type="Proteomes" id="UP000307173"/>
    </source>
</evidence>
<comment type="caution">
    <text evidence="3">The sequence shown here is derived from an EMBL/GenBank/DDBJ whole genome shotgun (WGS) entry which is preliminary data.</text>
</comment>
<keyword evidence="4" id="KW-1185">Reference proteome</keyword>
<organism evidence="3 4">
    <name type="scientific">Pichia inconspicua</name>
    <dbReference type="NCBI Taxonomy" id="52247"/>
    <lineage>
        <taxon>Eukaryota</taxon>
        <taxon>Fungi</taxon>
        <taxon>Dikarya</taxon>
        <taxon>Ascomycota</taxon>
        <taxon>Saccharomycotina</taxon>
        <taxon>Pichiomycetes</taxon>
        <taxon>Pichiales</taxon>
        <taxon>Pichiaceae</taxon>
        <taxon>Pichia</taxon>
    </lineage>
</organism>
<proteinExistence type="predicted"/>
<sequence>MTMKLVRILYLLLQLLVGLANSEIIINNNNNNNNNQKDGLVTVIYDCDTLTNCEHLIQSNTYGNKPHVFSFVQHQNSAVSYNDDANFVQKLLVDGSNFIFQKSGYFESSESGLYGFYFEGNNFHSSIQIDDVVHMTSGSDNSTFWIYLESNSIYSFSFTNVVSNLMLDTPIVVINPSGLREDILLFTYHSDPLYPNDSSTHSQVVKRDDTDPMDVPADVTFGWYYSQDLSYSDCYGSSQQISCSATPIITTVSDIVAKVYTETCSVPSDFIVVFHTNANVIRKTVNGTPISFTTTRYNAVSEVTCMSPTTLMDPKGAKITATCALIPTSTDPNGPRGRITSCEFSNDVAATFLASTRTLFDWTQTYYNIPTFSALTTTVAISNPLETGEVTCLLQLSTVSNGLTTSVPTTSCALPTNLPGVVTLSTSTYTLQGPETTATFTLSNYPFVYIPLPVKITVTNPVALTAEATCDVSFTMATAFDTPHTFATTSCLMPTEIQGTFIETLTTTTFTDGDQKSSIVITNVIIPTYTVVQSILTLMDPAGKIGDATCEIQYTTQTTNNKFQSFPTTSCAMPTDIMGKFVPVTSETIVSGFTYTFTNVNVPTFSAVQTTLPITDPAGKSGDATCEISFTTQVAGAPTVSIPTTSCSMPDDFSGTFIGEVSTTTLGDSTLTVTNVKNPQYSAASTYLVVTDPAGQTASASCAINLTPIIVATTTIAIPTTTCEMPDEIDGFFIDGISTTVFTDGDFTTILTATNLIVPQYEAVVTTLPFLNPTGKAEVGKCAINLTTATALGTTIALPTTLCDMPNEQGLEFVARTSTTVFSYDGSSTTITLTNTANPSFPAVEQTITVTDFAGHIEAATCAIAFTEIDASQSIASVATTSCEMPAGLQGTFSATTTVATVTNGEFTTIVTLTNINEPQYFAITTSMVLVDPINATGEAICNIDATSVTVADTTVLVPTTSCQMPVDLTGSFEFATSTTTVSGFALTVTNTNVPVFDAVESVLTITGPTGDAHDATCEIQLTSTAVGTTTASVATTSCSMPADVDASFETTLSTTTITVGGEQSTFVVTNVNVAVFPTATLIKTVTNPAGVIGEATCAVTFTKPTAFGSTVSIPTTSCSMPEDLSGTFVEGLSTTEVTNGAETSTLVVTNKDVTSFTASSSQSSSLSQSASSSQSSSSSSSSSS</sequence>
<keyword evidence="2" id="KW-0732">Signal</keyword>
<dbReference type="Proteomes" id="UP000307173">
    <property type="component" value="Unassembled WGS sequence"/>
</dbReference>